<dbReference type="Proteomes" id="UP001054837">
    <property type="component" value="Unassembled WGS sequence"/>
</dbReference>
<gene>
    <name evidence="1" type="ORF">CDAR_480691</name>
</gene>
<keyword evidence="2" id="KW-1185">Reference proteome</keyword>
<reference evidence="1 2" key="1">
    <citation type="submission" date="2021-06" db="EMBL/GenBank/DDBJ databases">
        <title>Caerostris darwini draft genome.</title>
        <authorList>
            <person name="Kono N."/>
            <person name="Arakawa K."/>
        </authorList>
    </citation>
    <scope>NUCLEOTIDE SEQUENCE [LARGE SCALE GENOMIC DNA]</scope>
</reference>
<dbReference type="AlphaFoldDB" id="A0AAV4S0Z7"/>
<protein>
    <submittedName>
        <fullName evidence="1">Uncharacterized protein</fullName>
    </submittedName>
</protein>
<evidence type="ECO:0000313" key="1">
    <source>
        <dbReference type="EMBL" id="GIY26851.1"/>
    </source>
</evidence>
<sequence length="119" mass="13116">MSKGGQNRPHWSLERENGAPLCNQVSNQSICQAWTVESAGKAFRIPSAVPHCLGSKGWAIVFETKANTHPLAVLGRLMERRNASAIRKVEINDLRSLFISEAAQLTGEAENTGVYNLRR</sequence>
<proteinExistence type="predicted"/>
<comment type="caution">
    <text evidence="1">The sequence shown here is derived from an EMBL/GenBank/DDBJ whole genome shotgun (WGS) entry which is preliminary data.</text>
</comment>
<accession>A0AAV4S0Z7</accession>
<organism evidence="1 2">
    <name type="scientific">Caerostris darwini</name>
    <dbReference type="NCBI Taxonomy" id="1538125"/>
    <lineage>
        <taxon>Eukaryota</taxon>
        <taxon>Metazoa</taxon>
        <taxon>Ecdysozoa</taxon>
        <taxon>Arthropoda</taxon>
        <taxon>Chelicerata</taxon>
        <taxon>Arachnida</taxon>
        <taxon>Araneae</taxon>
        <taxon>Araneomorphae</taxon>
        <taxon>Entelegynae</taxon>
        <taxon>Araneoidea</taxon>
        <taxon>Araneidae</taxon>
        <taxon>Caerostris</taxon>
    </lineage>
</organism>
<name>A0AAV4S0Z7_9ARAC</name>
<dbReference type="EMBL" id="BPLQ01006978">
    <property type="protein sequence ID" value="GIY26851.1"/>
    <property type="molecule type" value="Genomic_DNA"/>
</dbReference>
<evidence type="ECO:0000313" key="2">
    <source>
        <dbReference type="Proteomes" id="UP001054837"/>
    </source>
</evidence>